<keyword evidence="7" id="KW-0653">Protein transport</keyword>
<dbReference type="STRING" id="1328760.A0A165IVU5"/>
<dbReference type="InterPro" id="IPR036322">
    <property type="entry name" value="WD40_repeat_dom_sf"/>
</dbReference>
<keyword evidence="5" id="KW-0677">Repeat</keyword>
<evidence type="ECO:0000313" key="13">
    <source>
        <dbReference type="EMBL" id="KZF25452.1"/>
    </source>
</evidence>
<reference evidence="13 14" key="1">
    <citation type="journal article" date="2016" name="Fungal Biol.">
        <title>The genome of Xylona heveae provides a window into fungal endophytism.</title>
        <authorList>
            <person name="Gazis R."/>
            <person name="Kuo A."/>
            <person name="Riley R."/>
            <person name="LaButti K."/>
            <person name="Lipzen A."/>
            <person name="Lin J."/>
            <person name="Amirebrahimi M."/>
            <person name="Hesse C.N."/>
            <person name="Spatafora J.W."/>
            <person name="Henrissat B."/>
            <person name="Hainaut M."/>
            <person name="Grigoriev I.V."/>
            <person name="Hibbett D.S."/>
        </authorList>
    </citation>
    <scope>NUCLEOTIDE SEQUENCE [LARGE SCALE GENOMIC DNA]</scope>
    <source>
        <strain evidence="13 14">TC161</strain>
    </source>
</reference>
<keyword evidence="8" id="KW-0811">Translocation</keyword>
<dbReference type="Pfam" id="PF00400">
    <property type="entry name" value="WD40"/>
    <property type="match status" value="3"/>
</dbReference>
<gene>
    <name evidence="13" type="ORF">L228DRAFT_76836</name>
</gene>
<evidence type="ECO:0000256" key="2">
    <source>
        <dbReference type="ARBA" id="ARBA00010102"/>
    </source>
</evidence>
<feature type="region of interest" description="Disordered" evidence="12">
    <location>
        <begin position="269"/>
        <end position="326"/>
    </location>
</feature>
<evidence type="ECO:0000256" key="3">
    <source>
        <dbReference type="ARBA" id="ARBA00022448"/>
    </source>
</evidence>
<dbReference type="GO" id="GO:0005198">
    <property type="term" value="F:structural molecule activity"/>
    <property type="evidence" value="ECO:0007669"/>
    <property type="project" value="InterPro"/>
</dbReference>
<evidence type="ECO:0000256" key="12">
    <source>
        <dbReference type="SAM" id="MobiDB-lite"/>
    </source>
</evidence>
<feature type="repeat" description="WD" evidence="11">
    <location>
        <begin position="337"/>
        <end position="369"/>
    </location>
</feature>
<accession>A0A165IVU5</accession>
<feature type="repeat" description="WD" evidence="11">
    <location>
        <begin position="55"/>
        <end position="89"/>
    </location>
</feature>
<evidence type="ECO:0000256" key="1">
    <source>
        <dbReference type="ARBA" id="ARBA00004567"/>
    </source>
</evidence>
<dbReference type="GO" id="GO:0031080">
    <property type="term" value="C:nuclear pore outer ring"/>
    <property type="evidence" value="ECO:0007669"/>
    <property type="project" value="TreeGrafter"/>
</dbReference>
<dbReference type="SMART" id="SM00320">
    <property type="entry name" value="WD40"/>
    <property type="match status" value="4"/>
</dbReference>
<keyword evidence="3" id="KW-0813">Transport</keyword>
<dbReference type="Gene3D" id="2.130.10.10">
    <property type="entry name" value="YVTN repeat-like/Quinoprotein amine dehydrogenase"/>
    <property type="match status" value="1"/>
</dbReference>
<keyword evidence="10" id="KW-0539">Nucleus</keyword>
<keyword evidence="9" id="KW-0906">Nuclear pore complex</keyword>
<dbReference type="GO" id="GO:0035859">
    <property type="term" value="C:Seh1-associated complex"/>
    <property type="evidence" value="ECO:0007669"/>
    <property type="project" value="TreeGrafter"/>
</dbReference>
<protein>
    <submittedName>
        <fullName evidence="13">Putative nuclear pore protein</fullName>
    </submittedName>
</protein>
<dbReference type="AlphaFoldDB" id="A0A165IVU5"/>
<dbReference type="PROSITE" id="PS50082">
    <property type="entry name" value="WD_REPEATS_2"/>
    <property type="match status" value="3"/>
</dbReference>
<keyword evidence="4 11" id="KW-0853">WD repeat</keyword>
<dbReference type="RefSeq" id="XP_018191007.1">
    <property type="nucleotide sequence ID" value="XM_018336842.1"/>
</dbReference>
<comment type="similarity">
    <text evidence="2">Belongs to the WD repeat SEC13 family.</text>
</comment>
<dbReference type="Proteomes" id="UP000076632">
    <property type="component" value="Unassembled WGS sequence"/>
</dbReference>
<evidence type="ECO:0000256" key="10">
    <source>
        <dbReference type="ARBA" id="ARBA00023242"/>
    </source>
</evidence>
<evidence type="ECO:0000256" key="6">
    <source>
        <dbReference type="ARBA" id="ARBA00022816"/>
    </source>
</evidence>
<name>A0A165IVU5_XYLHT</name>
<dbReference type="InterPro" id="IPR019775">
    <property type="entry name" value="WD40_repeat_CS"/>
</dbReference>
<dbReference type="GO" id="GO:0015031">
    <property type="term" value="P:protein transport"/>
    <property type="evidence" value="ECO:0007669"/>
    <property type="project" value="UniProtKB-KW"/>
</dbReference>
<evidence type="ECO:0000256" key="5">
    <source>
        <dbReference type="ARBA" id="ARBA00022737"/>
    </source>
</evidence>
<keyword evidence="6" id="KW-0509">mRNA transport</keyword>
<comment type="subcellular location">
    <subcellularLocation>
        <location evidence="1">Nucleus</location>
        <location evidence="1">Nuclear pore complex</location>
    </subcellularLocation>
</comment>
<dbReference type="GO" id="GO:1904263">
    <property type="term" value="P:positive regulation of TORC1 signaling"/>
    <property type="evidence" value="ECO:0007669"/>
    <property type="project" value="TreeGrafter"/>
</dbReference>
<dbReference type="PANTHER" id="PTHR11024">
    <property type="entry name" value="NUCLEAR PORE COMPLEX PROTEIN SEC13 / SEH1 FAMILY MEMBER"/>
    <property type="match status" value="1"/>
</dbReference>
<dbReference type="InterPro" id="IPR015943">
    <property type="entry name" value="WD40/YVTN_repeat-like_dom_sf"/>
</dbReference>
<dbReference type="GO" id="GO:0034198">
    <property type="term" value="P:cellular response to amino acid starvation"/>
    <property type="evidence" value="ECO:0007669"/>
    <property type="project" value="TreeGrafter"/>
</dbReference>
<dbReference type="OrthoDB" id="5566198at2759"/>
<evidence type="ECO:0000256" key="7">
    <source>
        <dbReference type="ARBA" id="ARBA00022927"/>
    </source>
</evidence>
<dbReference type="InParanoid" id="A0A165IVU5"/>
<dbReference type="PROSITE" id="PS50294">
    <property type="entry name" value="WD_REPEATS_REGION"/>
    <property type="match status" value="2"/>
</dbReference>
<keyword evidence="14" id="KW-1185">Reference proteome</keyword>
<evidence type="ECO:0000256" key="11">
    <source>
        <dbReference type="PROSITE-ProRule" id="PRU00221"/>
    </source>
</evidence>
<sequence>MDSTNGFQVFEHGHQDVVQAADYNFYGNRLVTASSDHRLKVWDLHDGEWELTDTWRGHDAEIMDVKWNGPVMGQVLGSVGEDGKFKLWEEDVAEPPNSGRRFKCIYSHTSPTHVPYSSLDMKNQSLDTFVALISRDGHLTVYEPSDPDSLRNWQPLDSLQVCPNPSRGEETGFKVRFHKDPLPCFTAVMAGLGERSLSLVVGAMDTVKVLRTNRYNQFYTAAELKGHRSLVRDVSWARGSVRGSDIIATACKDGFVRIFELTTPSPTGRPLVSTDYVSPPRSASETANTSTPLRGGRNAPSGIGAGLAGALRANGGSRENDGDSSQVKHVVREVASLAAHQEGVWRVAFNMTGDMLATMGDDGRLKTWKRAITGEWVEYAEIGPEEMS</sequence>
<feature type="compositionally biased region" description="Low complexity" evidence="12">
    <location>
        <begin position="308"/>
        <end position="317"/>
    </location>
</feature>
<evidence type="ECO:0000256" key="4">
    <source>
        <dbReference type="ARBA" id="ARBA00022574"/>
    </source>
</evidence>
<proteinExistence type="inferred from homology"/>
<feature type="compositionally biased region" description="Polar residues" evidence="12">
    <location>
        <begin position="281"/>
        <end position="292"/>
    </location>
</feature>
<dbReference type="EMBL" id="KV407455">
    <property type="protein sequence ID" value="KZF25452.1"/>
    <property type="molecule type" value="Genomic_DNA"/>
</dbReference>
<feature type="repeat" description="WD" evidence="11">
    <location>
        <begin position="11"/>
        <end position="52"/>
    </location>
</feature>
<dbReference type="PANTHER" id="PTHR11024:SF3">
    <property type="entry name" value="NUCLEOPORIN SEH1"/>
    <property type="match status" value="1"/>
</dbReference>
<dbReference type="FunCoup" id="A0A165IVU5">
    <property type="interactions" value="1138"/>
</dbReference>
<dbReference type="SUPFAM" id="SSF50978">
    <property type="entry name" value="WD40 repeat-like"/>
    <property type="match status" value="1"/>
</dbReference>
<evidence type="ECO:0000256" key="9">
    <source>
        <dbReference type="ARBA" id="ARBA00023132"/>
    </source>
</evidence>
<dbReference type="GO" id="GO:0051028">
    <property type="term" value="P:mRNA transport"/>
    <property type="evidence" value="ECO:0007669"/>
    <property type="project" value="UniProtKB-KW"/>
</dbReference>
<evidence type="ECO:0000256" key="8">
    <source>
        <dbReference type="ARBA" id="ARBA00023010"/>
    </source>
</evidence>
<dbReference type="OMA" id="WFRLWAE"/>
<dbReference type="InterPro" id="IPR037363">
    <property type="entry name" value="Sec13/Seh1_fam"/>
</dbReference>
<evidence type="ECO:0000313" key="14">
    <source>
        <dbReference type="Proteomes" id="UP000076632"/>
    </source>
</evidence>
<organism evidence="13 14">
    <name type="scientific">Xylona heveae (strain CBS 132557 / TC161)</name>
    <dbReference type="NCBI Taxonomy" id="1328760"/>
    <lineage>
        <taxon>Eukaryota</taxon>
        <taxon>Fungi</taxon>
        <taxon>Dikarya</taxon>
        <taxon>Ascomycota</taxon>
        <taxon>Pezizomycotina</taxon>
        <taxon>Xylonomycetes</taxon>
        <taxon>Xylonales</taxon>
        <taxon>Xylonaceae</taxon>
        <taxon>Xylona</taxon>
    </lineage>
</organism>
<dbReference type="InterPro" id="IPR001680">
    <property type="entry name" value="WD40_rpt"/>
</dbReference>
<dbReference type="GeneID" id="28901979"/>
<dbReference type="PROSITE" id="PS00678">
    <property type="entry name" value="WD_REPEATS_1"/>
    <property type="match status" value="1"/>
</dbReference>